<accession>A0A1R2C3W2</accession>
<evidence type="ECO:0000313" key="3">
    <source>
        <dbReference type="Proteomes" id="UP000187209"/>
    </source>
</evidence>
<sequence>MGNCIQCKKLSIKNAKEHPIFKAIINGSRRDLEQLIKYMAPSQIDSLTTKFDDYNTNPLGYTIILNKGSMFKLLHKKGCSLESMEKIFNEIGLKSVDAACILASLDLFKYFFPLYLHMQEQMNISAISLQTINFEKSNLAIKESYPIHRACRNGNLEVVKFLYNYYLNSSVPIEYDVHIKDEIRGENCALLACRKGDIDMVKFLHKTCKANFKILNSNKENALLICVSGMKTEKKGQHFKVIRYLIEKVKIDLQYNCEEIMLIAMEPEVIEYLEYQFAKIGCGISKEQAEYHFSKLCRNRSSSEAEYLKKNLKVDTKVIITQSFLNELKEAKDTSQMSPIKNDWSIGDAVKISVISEISFK</sequence>
<gene>
    <name evidence="2" type="ORF">SteCoe_14374</name>
    <name evidence="1" type="ORF">SteCoe_15322</name>
</gene>
<dbReference type="InterPro" id="IPR002110">
    <property type="entry name" value="Ankyrin_rpt"/>
</dbReference>
<reference evidence="1 3" key="1">
    <citation type="submission" date="2016-11" db="EMBL/GenBank/DDBJ databases">
        <title>The macronuclear genome of Stentor coeruleus: a giant cell with tiny introns.</title>
        <authorList>
            <person name="Slabodnick M."/>
            <person name="Ruby J.G."/>
            <person name="Reiff S.B."/>
            <person name="Swart E.C."/>
            <person name="Gosai S."/>
            <person name="Prabakaran S."/>
            <person name="Witkowska E."/>
            <person name="Larue G.E."/>
            <person name="Fisher S."/>
            <person name="Freeman R.M."/>
            <person name="Gunawardena J."/>
            <person name="Chu W."/>
            <person name="Stover N.A."/>
            <person name="Gregory B.D."/>
            <person name="Nowacki M."/>
            <person name="Derisi J."/>
            <person name="Roy S.W."/>
            <person name="Marshall W.F."/>
            <person name="Sood P."/>
        </authorList>
    </citation>
    <scope>NUCLEOTIDE SEQUENCE [LARGE SCALE GENOMIC DNA]</scope>
    <source>
        <strain evidence="1">WM001</strain>
    </source>
</reference>
<evidence type="ECO:0000313" key="2">
    <source>
        <dbReference type="EMBL" id="OMJ84489.1"/>
    </source>
</evidence>
<dbReference type="SUPFAM" id="SSF48403">
    <property type="entry name" value="Ankyrin repeat"/>
    <property type="match status" value="1"/>
</dbReference>
<dbReference type="SMART" id="SM00248">
    <property type="entry name" value="ANK"/>
    <property type="match status" value="3"/>
</dbReference>
<organism evidence="1 3">
    <name type="scientific">Stentor coeruleus</name>
    <dbReference type="NCBI Taxonomy" id="5963"/>
    <lineage>
        <taxon>Eukaryota</taxon>
        <taxon>Sar</taxon>
        <taxon>Alveolata</taxon>
        <taxon>Ciliophora</taxon>
        <taxon>Postciliodesmatophora</taxon>
        <taxon>Heterotrichea</taxon>
        <taxon>Heterotrichida</taxon>
        <taxon>Stentoridae</taxon>
        <taxon>Stentor</taxon>
    </lineage>
</organism>
<dbReference type="EMBL" id="MPUH01000294">
    <property type="protein sequence ID" value="OMJ83713.1"/>
    <property type="molecule type" value="Genomic_DNA"/>
</dbReference>
<dbReference type="Pfam" id="PF12796">
    <property type="entry name" value="Ank_2"/>
    <property type="match status" value="1"/>
</dbReference>
<name>A0A1R2C3W2_9CILI</name>
<protein>
    <submittedName>
        <fullName evidence="1">Uncharacterized protein</fullName>
    </submittedName>
</protein>
<dbReference type="EMBL" id="MPUH01000267">
    <property type="protein sequence ID" value="OMJ84489.1"/>
    <property type="molecule type" value="Genomic_DNA"/>
</dbReference>
<evidence type="ECO:0000313" key="1">
    <source>
        <dbReference type="EMBL" id="OMJ83713.1"/>
    </source>
</evidence>
<dbReference type="AlphaFoldDB" id="A0A1R2C3W2"/>
<comment type="caution">
    <text evidence="1">The sequence shown here is derived from an EMBL/GenBank/DDBJ whole genome shotgun (WGS) entry which is preliminary data.</text>
</comment>
<dbReference type="OrthoDB" id="10057496at2759"/>
<proteinExistence type="predicted"/>
<dbReference type="Proteomes" id="UP000187209">
    <property type="component" value="Unassembled WGS sequence"/>
</dbReference>
<dbReference type="Gene3D" id="1.25.40.20">
    <property type="entry name" value="Ankyrin repeat-containing domain"/>
    <property type="match status" value="1"/>
</dbReference>
<dbReference type="InterPro" id="IPR036770">
    <property type="entry name" value="Ankyrin_rpt-contain_sf"/>
</dbReference>
<keyword evidence="3" id="KW-1185">Reference proteome</keyword>